<gene>
    <name evidence="13" type="ORF">GM415_17425</name>
</gene>
<dbReference type="AlphaFoldDB" id="A0A6I6JG52"/>
<dbReference type="SUPFAM" id="SSF47384">
    <property type="entry name" value="Homodimeric domain of signal transducing histidine kinase"/>
    <property type="match status" value="1"/>
</dbReference>
<keyword evidence="4" id="KW-0597">Phosphoprotein</keyword>
<dbReference type="GO" id="GO:0016020">
    <property type="term" value="C:membrane"/>
    <property type="evidence" value="ECO:0007669"/>
    <property type="project" value="UniProtKB-SubCell"/>
</dbReference>
<dbReference type="Pfam" id="PF00672">
    <property type="entry name" value="HAMP"/>
    <property type="match status" value="1"/>
</dbReference>
<keyword evidence="5" id="KW-0808">Transferase</keyword>
<feature type="domain" description="HAMP" evidence="12">
    <location>
        <begin position="188"/>
        <end position="240"/>
    </location>
</feature>
<evidence type="ECO:0000259" key="11">
    <source>
        <dbReference type="PROSITE" id="PS50109"/>
    </source>
</evidence>
<dbReference type="SMART" id="SM00304">
    <property type="entry name" value="HAMP"/>
    <property type="match status" value="1"/>
</dbReference>
<evidence type="ECO:0000256" key="7">
    <source>
        <dbReference type="ARBA" id="ARBA00022777"/>
    </source>
</evidence>
<evidence type="ECO:0000259" key="12">
    <source>
        <dbReference type="PROSITE" id="PS50885"/>
    </source>
</evidence>
<keyword evidence="10" id="KW-0472">Membrane</keyword>
<dbReference type="PROSITE" id="PS50885">
    <property type="entry name" value="HAMP"/>
    <property type="match status" value="1"/>
</dbReference>
<dbReference type="InterPro" id="IPR003594">
    <property type="entry name" value="HATPase_dom"/>
</dbReference>
<evidence type="ECO:0000256" key="9">
    <source>
        <dbReference type="ARBA" id="ARBA00023012"/>
    </source>
</evidence>
<keyword evidence="6" id="KW-0547">Nucleotide-binding</keyword>
<evidence type="ECO:0000256" key="5">
    <source>
        <dbReference type="ARBA" id="ARBA00022679"/>
    </source>
</evidence>
<dbReference type="SUPFAM" id="SSF158472">
    <property type="entry name" value="HAMP domain-like"/>
    <property type="match status" value="1"/>
</dbReference>
<reference evidence="13 14" key="1">
    <citation type="submission" date="2019-11" db="EMBL/GenBank/DDBJ databases">
        <authorList>
            <person name="Zheng R.K."/>
            <person name="Sun C.M."/>
        </authorList>
    </citation>
    <scope>NUCLEOTIDE SEQUENCE [LARGE SCALE GENOMIC DNA]</scope>
    <source>
        <strain evidence="13 14">SRB007</strain>
    </source>
</reference>
<dbReference type="Gene3D" id="3.30.565.10">
    <property type="entry name" value="Histidine kinase-like ATPase, C-terminal domain"/>
    <property type="match status" value="1"/>
</dbReference>
<dbReference type="PANTHER" id="PTHR43065">
    <property type="entry name" value="SENSOR HISTIDINE KINASE"/>
    <property type="match status" value="1"/>
</dbReference>
<evidence type="ECO:0000256" key="10">
    <source>
        <dbReference type="SAM" id="Phobius"/>
    </source>
</evidence>
<dbReference type="PRINTS" id="PR00344">
    <property type="entry name" value="BCTRLSENSOR"/>
</dbReference>
<evidence type="ECO:0000256" key="1">
    <source>
        <dbReference type="ARBA" id="ARBA00000085"/>
    </source>
</evidence>
<dbReference type="CDD" id="cd00082">
    <property type="entry name" value="HisKA"/>
    <property type="match status" value="1"/>
</dbReference>
<feature type="domain" description="Histidine kinase" evidence="11">
    <location>
        <begin position="257"/>
        <end position="466"/>
    </location>
</feature>
<dbReference type="EMBL" id="CP046400">
    <property type="protein sequence ID" value="QGY41826.1"/>
    <property type="molecule type" value="Genomic_DNA"/>
</dbReference>
<keyword evidence="14" id="KW-1185">Reference proteome</keyword>
<sequence length="470" mass="51824">MVRPNLRHTIIIGIAIFTLAFGGIGLLSLSNINQLQQEVILVERADDLRNLILEIRREEKNFFLYRDRAFFTVGRENLQKVRTALDALSEEIGEPGGMTHGEAMAKGLERYGELLDRLSKAPALPEENTLAAKALRETGQEIVEHSRAIAEFERESILGINQKLRMTLVISMGVIAVVVLALVAFVTRSILGPLRKVQEATRSIAQGTFVPLTVRNAHDEIQQVFVALNSMVEELKKRQIQLVQAQKLSSIGTLASGIAHQLNNPLNNISTSAQILEEETGGQSEFADKMMRNITQETIRARDIVKGLLEFSRHKDFSPAPYPIKSVLESSVRLVSSQVGPRITVNVDVPDNIVLMVDRQRLQEAFINLIINAIQAIGGGEGVIDIQAYTEDEHEVIAISDTGEGMSADTLQRIFDPFFSTKEVGQGTGLGLFIVYGIIDKHQGSIRAESAPGEGTTFFIRLPLLREGVA</sequence>
<dbReference type="InterPro" id="IPR005467">
    <property type="entry name" value="His_kinase_dom"/>
</dbReference>
<dbReference type="SMART" id="SM00388">
    <property type="entry name" value="HisKA"/>
    <property type="match status" value="1"/>
</dbReference>
<keyword evidence="8" id="KW-0067">ATP-binding</keyword>
<dbReference type="SUPFAM" id="SSF55874">
    <property type="entry name" value="ATPase domain of HSP90 chaperone/DNA topoisomerase II/histidine kinase"/>
    <property type="match status" value="1"/>
</dbReference>
<dbReference type="CDD" id="cd06225">
    <property type="entry name" value="HAMP"/>
    <property type="match status" value="1"/>
</dbReference>
<dbReference type="Proteomes" id="UP000428328">
    <property type="component" value="Chromosome"/>
</dbReference>
<evidence type="ECO:0000313" key="14">
    <source>
        <dbReference type="Proteomes" id="UP000428328"/>
    </source>
</evidence>
<name>A0A6I6JG52_9BACT</name>
<dbReference type="SMART" id="SM00387">
    <property type="entry name" value="HATPase_c"/>
    <property type="match status" value="1"/>
</dbReference>
<dbReference type="InterPro" id="IPR036890">
    <property type="entry name" value="HATPase_C_sf"/>
</dbReference>
<organism evidence="13 14">
    <name type="scientific">Pseudodesulfovibrio cashew</name>
    <dbReference type="NCBI Taxonomy" id="2678688"/>
    <lineage>
        <taxon>Bacteria</taxon>
        <taxon>Pseudomonadati</taxon>
        <taxon>Thermodesulfobacteriota</taxon>
        <taxon>Desulfovibrionia</taxon>
        <taxon>Desulfovibrionales</taxon>
        <taxon>Desulfovibrionaceae</taxon>
    </lineage>
</organism>
<dbReference type="EC" id="2.7.13.3" evidence="3"/>
<dbReference type="Pfam" id="PF02518">
    <property type="entry name" value="HATPase_c"/>
    <property type="match status" value="1"/>
</dbReference>
<evidence type="ECO:0000256" key="4">
    <source>
        <dbReference type="ARBA" id="ARBA00022553"/>
    </source>
</evidence>
<dbReference type="KEGG" id="psel:GM415_17425"/>
<keyword evidence="10" id="KW-0812">Transmembrane</keyword>
<dbReference type="PANTHER" id="PTHR43065:SF46">
    <property type="entry name" value="C4-DICARBOXYLATE TRANSPORT SENSOR PROTEIN DCTB"/>
    <property type="match status" value="1"/>
</dbReference>
<evidence type="ECO:0000256" key="2">
    <source>
        <dbReference type="ARBA" id="ARBA00004370"/>
    </source>
</evidence>
<keyword evidence="9" id="KW-0902">Two-component regulatory system</keyword>
<keyword evidence="10" id="KW-1133">Transmembrane helix</keyword>
<comment type="subcellular location">
    <subcellularLocation>
        <location evidence="2">Membrane</location>
    </subcellularLocation>
</comment>
<evidence type="ECO:0000313" key="13">
    <source>
        <dbReference type="EMBL" id="QGY41826.1"/>
    </source>
</evidence>
<dbReference type="RefSeq" id="WP_158950447.1">
    <property type="nucleotide sequence ID" value="NZ_CP046400.1"/>
</dbReference>
<dbReference type="GO" id="GO:0000155">
    <property type="term" value="F:phosphorelay sensor kinase activity"/>
    <property type="evidence" value="ECO:0007669"/>
    <property type="project" value="InterPro"/>
</dbReference>
<accession>A0A6I6JG52</accession>
<evidence type="ECO:0000256" key="8">
    <source>
        <dbReference type="ARBA" id="ARBA00022840"/>
    </source>
</evidence>
<feature type="transmembrane region" description="Helical" evidence="10">
    <location>
        <begin position="6"/>
        <end position="27"/>
    </location>
</feature>
<evidence type="ECO:0000256" key="3">
    <source>
        <dbReference type="ARBA" id="ARBA00012438"/>
    </source>
</evidence>
<dbReference type="Gene3D" id="1.10.287.130">
    <property type="match status" value="1"/>
</dbReference>
<dbReference type="Pfam" id="PF00512">
    <property type="entry name" value="HisKA"/>
    <property type="match status" value="1"/>
</dbReference>
<dbReference type="InterPro" id="IPR036097">
    <property type="entry name" value="HisK_dim/P_sf"/>
</dbReference>
<dbReference type="GO" id="GO:0005524">
    <property type="term" value="F:ATP binding"/>
    <property type="evidence" value="ECO:0007669"/>
    <property type="project" value="UniProtKB-KW"/>
</dbReference>
<dbReference type="InterPro" id="IPR004358">
    <property type="entry name" value="Sig_transdc_His_kin-like_C"/>
</dbReference>
<proteinExistence type="predicted"/>
<protein>
    <recommendedName>
        <fullName evidence="3">histidine kinase</fullName>
        <ecNumber evidence="3">2.7.13.3</ecNumber>
    </recommendedName>
</protein>
<dbReference type="Gene3D" id="6.10.340.10">
    <property type="match status" value="1"/>
</dbReference>
<dbReference type="InterPro" id="IPR003660">
    <property type="entry name" value="HAMP_dom"/>
</dbReference>
<keyword evidence="7" id="KW-0418">Kinase</keyword>
<dbReference type="PROSITE" id="PS50109">
    <property type="entry name" value="HIS_KIN"/>
    <property type="match status" value="1"/>
</dbReference>
<dbReference type="InterPro" id="IPR003661">
    <property type="entry name" value="HisK_dim/P_dom"/>
</dbReference>
<evidence type="ECO:0000256" key="6">
    <source>
        <dbReference type="ARBA" id="ARBA00022741"/>
    </source>
</evidence>
<feature type="transmembrane region" description="Helical" evidence="10">
    <location>
        <begin position="164"/>
        <end position="186"/>
    </location>
</feature>
<comment type="catalytic activity">
    <reaction evidence="1">
        <text>ATP + protein L-histidine = ADP + protein N-phospho-L-histidine.</text>
        <dbReference type="EC" id="2.7.13.3"/>
    </reaction>
</comment>